<name>A0AAU9CNM9_9BACT</name>
<feature type="domain" description="ABC transporter" evidence="6">
    <location>
        <begin position="6"/>
        <end position="233"/>
    </location>
</feature>
<sequence>MNALAISVQNLDKHYGKHHALNNVSLDIPKGSIFGLLGPNGAGKSTFLRIVNRITAPDSGKILFGAETMGDKHLSKIGYLPEERGLYRKMRVGEQLVYFGQLRGLSAKQAKTLSGEWLERFALSDWEKKNVEDLSKGMQQKVQFIATVLHAPELIILDEPFSGFDPVNAEQVKDEVLRLRDNGATVIISTHRMESVEELCDEVAMLNRGQLVLNGSTDEVRNAHGANAYRIDYQGDWPADIPTITKLPPHGEIKSAVATLIEGQSLNDLLENLLSKVQIYGATKYRLTMRDVFLQAIKGQVQTVS</sequence>
<evidence type="ECO:0000256" key="5">
    <source>
        <dbReference type="ARBA" id="ARBA00022840"/>
    </source>
</evidence>
<evidence type="ECO:0000313" key="7">
    <source>
        <dbReference type="EMBL" id="BDD07959.1"/>
    </source>
</evidence>
<dbReference type="Pfam" id="PF00005">
    <property type="entry name" value="ABC_tran"/>
    <property type="match status" value="1"/>
</dbReference>
<dbReference type="RefSeq" id="WP_338393251.1">
    <property type="nucleotide sequence ID" value="NZ_AP025314.1"/>
</dbReference>
<keyword evidence="5" id="KW-0067">ATP-binding</keyword>
<dbReference type="InterPro" id="IPR027417">
    <property type="entry name" value="P-loop_NTPase"/>
</dbReference>
<organism evidence="7 8">
    <name type="scientific">Fulvitalea axinellae</name>
    <dbReference type="NCBI Taxonomy" id="1182444"/>
    <lineage>
        <taxon>Bacteria</taxon>
        <taxon>Pseudomonadati</taxon>
        <taxon>Bacteroidota</taxon>
        <taxon>Cytophagia</taxon>
        <taxon>Cytophagales</taxon>
        <taxon>Persicobacteraceae</taxon>
        <taxon>Fulvitalea</taxon>
    </lineage>
</organism>
<dbReference type="InterPro" id="IPR003593">
    <property type="entry name" value="AAA+_ATPase"/>
</dbReference>
<accession>A0AAU9CNM9</accession>
<dbReference type="GO" id="GO:0016887">
    <property type="term" value="F:ATP hydrolysis activity"/>
    <property type="evidence" value="ECO:0007669"/>
    <property type="project" value="InterPro"/>
</dbReference>
<dbReference type="SMART" id="SM00382">
    <property type="entry name" value="AAA"/>
    <property type="match status" value="1"/>
</dbReference>
<evidence type="ECO:0000259" key="6">
    <source>
        <dbReference type="PROSITE" id="PS50893"/>
    </source>
</evidence>
<protein>
    <recommendedName>
        <fullName evidence="6">ABC transporter domain-containing protein</fullName>
    </recommendedName>
</protein>
<dbReference type="InterPro" id="IPR017871">
    <property type="entry name" value="ABC_transporter-like_CS"/>
</dbReference>
<dbReference type="Gene3D" id="3.40.50.300">
    <property type="entry name" value="P-loop containing nucleotide triphosphate hydrolases"/>
    <property type="match status" value="1"/>
</dbReference>
<dbReference type="KEGG" id="fax:FUAX_03910"/>
<dbReference type="PROSITE" id="PS00211">
    <property type="entry name" value="ABC_TRANSPORTER_1"/>
    <property type="match status" value="1"/>
</dbReference>
<dbReference type="EMBL" id="AP025314">
    <property type="protein sequence ID" value="BDD07959.1"/>
    <property type="molecule type" value="Genomic_DNA"/>
</dbReference>
<comment type="similarity">
    <text evidence="1">Belongs to the ABC transporter superfamily.</text>
</comment>
<keyword evidence="3" id="KW-0536">Nodulation</keyword>
<keyword evidence="8" id="KW-1185">Reference proteome</keyword>
<keyword evidence="4" id="KW-0547">Nucleotide-binding</keyword>
<dbReference type="PANTHER" id="PTHR42711:SF5">
    <property type="entry name" value="ABC TRANSPORTER ATP-BINDING PROTEIN NATA"/>
    <property type="match status" value="1"/>
</dbReference>
<evidence type="ECO:0000256" key="4">
    <source>
        <dbReference type="ARBA" id="ARBA00022741"/>
    </source>
</evidence>
<keyword evidence="2" id="KW-0813">Transport</keyword>
<dbReference type="GO" id="GO:0005524">
    <property type="term" value="F:ATP binding"/>
    <property type="evidence" value="ECO:0007669"/>
    <property type="project" value="UniProtKB-KW"/>
</dbReference>
<dbReference type="PANTHER" id="PTHR42711">
    <property type="entry name" value="ABC TRANSPORTER ATP-BINDING PROTEIN"/>
    <property type="match status" value="1"/>
</dbReference>
<dbReference type="InterPro" id="IPR025302">
    <property type="entry name" value="DrrA1/2-like_C"/>
</dbReference>
<dbReference type="InterPro" id="IPR050763">
    <property type="entry name" value="ABC_transporter_ATP-binding"/>
</dbReference>
<proteinExistence type="inferred from homology"/>
<dbReference type="Proteomes" id="UP001348817">
    <property type="component" value="Chromosome"/>
</dbReference>
<dbReference type="PROSITE" id="PS50893">
    <property type="entry name" value="ABC_TRANSPORTER_2"/>
    <property type="match status" value="1"/>
</dbReference>
<evidence type="ECO:0000256" key="1">
    <source>
        <dbReference type="ARBA" id="ARBA00005417"/>
    </source>
</evidence>
<dbReference type="SUPFAM" id="SSF52540">
    <property type="entry name" value="P-loop containing nucleoside triphosphate hydrolases"/>
    <property type="match status" value="1"/>
</dbReference>
<dbReference type="AlphaFoldDB" id="A0AAU9CNM9"/>
<evidence type="ECO:0000313" key="8">
    <source>
        <dbReference type="Proteomes" id="UP001348817"/>
    </source>
</evidence>
<gene>
    <name evidence="7" type="ORF">FUAX_03910</name>
</gene>
<evidence type="ECO:0000256" key="2">
    <source>
        <dbReference type="ARBA" id="ARBA00022448"/>
    </source>
</evidence>
<dbReference type="InterPro" id="IPR003439">
    <property type="entry name" value="ABC_transporter-like_ATP-bd"/>
</dbReference>
<evidence type="ECO:0000256" key="3">
    <source>
        <dbReference type="ARBA" id="ARBA00022458"/>
    </source>
</evidence>
<dbReference type="Pfam" id="PF13732">
    <property type="entry name" value="DrrA1-3_C"/>
    <property type="match status" value="1"/>
</dbReference>
<reference evidence="7 8" key="1">
    <citation type="submission" date="2021-12" db="EMBL/GenBank/DDBJ databases">
        <title>Genome sequencing of bacteria with rrn-lacking chromosome and rrn-plasmid.</title>
        <authorList>
            <person name="Anda M."/>
            <person name="Iwasaki W."/>
        </authorList>
    </citation>
    <scope>NUCLEOTIDE SEQUENCE [LARGE SCALE GENOMIC DNA]</scope>
    <source>
        <strain evidence="7 8">DSM 100852</strain>
    </source>
</reference>